<comment type="caution">
    <text evidence="2">The sequence shown here is derived from an EMBL/GenBank/DDBJ whole genome shotgun (WGS) entry which is preliminary data.</text>
</comment>
<gene>
    <name evidence="2" type="ORF">EJV47_25310</name>
</gene>
<reference evidence="2 3" key="1">
    <citation type="submission" date="2018-12" db="EMBL/GenBank/DDBJ databases">
        <title>Hymenobacter gummosus sp. nov., isolated from a spring.</title>
        <authorList>
            <person name="Nie L."/>
        </authorList>
    </citation>
    <scope>NUCLEOTIDE SEQUENCE [LARGE SCALE GENOMIC DNA]</scope>
    <source>
        <strain evidence="2 3">KCTC 52166</strain>
    </source>
</reference>
<proteinExistence type="predicted"/>
<accession>A0A3S0IJD0</accession>
<dbReference type="Proteomes" id="UP000282184">
    <property type="component" value="Unassembled WGS sequence"/>
</dbReference>
<protein>
    <submittedName>
        <fullName evidence="2">Uncharacterized protein</fullName>
    </submittedName>
</protein>
<dbReference type="AlphaFoldDB" id="A0A3S0IJD0"/>
<dbReference type="OrthoDB" id="1442826at2"/>
<evidence type="ECO:0000313" key="3">
    <source>
        <dbReference type="Proteomes" id="UP000282184"/>
    </source>
</evidence>
<feature type="compositionally biased region" description="Low complexity" evidence="1">
    <location>
        <begin position="227"/>
        <end position="240"/>
    </location>
</feature>
<dbReference type="RefSeq" id="WP_126696008.1">
    <property type="nucleotide sequence ID" value="NZ_RXOF01000020.1"/>
</dbReference>
<dbReference type="EMBL" id="RXOF01000020">
    <property type="protein sequence ID" value="RTQ45458.1"/>
    <property type="molecule type" value="Genomic_DNA"/>
</dbReference>
<name>A0A3S0IJD0_9BACT</name>
<evidence type="ECO:0000313" key="2">
    <source>
        <dbReference type="EMBL" id="RTQ45458.1"/>
    </source>
</evidence>
<evidence type="ECO:0000256" key="1">
    <source>
        <dbReference type="SAM" id="MobiDB-lite"/>
    </source>
</evidence>
<sequence length="354" mass="38429">MNYIQHTRAAHQQLAMQPAATPHHVSLYWALFFEWNAARFPAELPLDHAALMRAAHIGNEKTYRAALRDLTAWQLLTYQPSHTRYQPSTCRLADLSSFPSIGGKSAPGAPFSSEAEVPALPGTGATSVPATPAASEAQVPEPARAELPPMPPTSGSEVPQHSLHRKTAGNGKRSTTKPTPFGRSDAPHPEKKIGQPAAPEDDELSGIDILPADNQSAGPPRPRGQGAHAATIRQAAAAPRPGRPPRTEITFAESEYADVEKFIQAFAGTDYALADLRLYHEKVRLWRDRKTGEPPRRRDWLATAQRFMLNDAHDNRLKLAPPTPPHGAPAGPGGPQPGSTIDALYDQFYPRRPG</sequence>
<organism evidence="2 3">
    <name type="scientific">Hymenobacter gummosus</name>
    <dbReference type="NCBI Taxonomy" id="1776032"/>
    <lineage>
        <taxon>Bacteria</taxon>
        <taxon>Pseudomonadati</taxon>
        <taxon>Bacteroidota</taxon>
        <taxon>Cytophagia</taxon>
        <taxon>Cytophagales</taxon>
        <taxon>Hymenobacteraceae</taxon>
        <taxon>Hymenobacter</taxon>
    </lineage>
</organism>
<keyword evidence="3" id="KW-1185">Reference proteome</keyword>
<feature type="region of interest" description="Disordered" evidence="1">
    <location>
        <begin position="314"/>
        <end position="354"/>
    </location>
</feature>
<feature type="region of interest" description="Disordered" evidence="1">
    <location>
        <begin position="103"/>
        <end position="247"/>
    </location>
</feature>
<feature type="compositionally biased region" description="Pro residues" evidence="1">
    <location>
        <begin position="321"/>
        <end position="335"/>
    </location>
</feature>